<comment type="caution">
    <text evidence="1">The sequence shown here is derived from an EMBL/GenBank/DDBJ whole genome shotgun (WGS) entry which is preliminary data.</text>
</comment>
<dbReference type="Gene3D" id="3.20.10.10">
    <property type="entry name" value="D-amino Acid Aminotransferase, subunit A, domain 2"/>
    <property type="match status" value="1"/>
</dbReference>
<proteinExistence type="predicted"/>
<name>A0ABP8ZQU4_9MICO</name>
<gene>
    <name evidence="1" type="ORF">GCM10023351_01830</name>
</gene>
<dbReference type="Gene3D" id="3.30.470.10">
    <property type="match status" value="1"/>
</dbReference>
<dbReference type="InterPro" id="IPR043131">
    <property type="entry name" value="BCAT-like_N"/>
</dbReference>
<dbReference type="RefSeq" id="WP_345434984.1">
    <property type="nucleotide sequence ID" value="NZ_BAABKO010000001.1"/>
</dbReference>
<keyword evidence="1" id="KW-0032">Aminotransferase</keyword>
<protein>
    <submittedName>
        <fullName evidence="1">Aminotransferase class IV family protein</fullName>
    </submittedName>
</protein>
<dbReference type="SUPFAM" id="SSF56752">
    <property type="entry name" value="D-aminoacid aminotransferase-like PLP-dependent enzymes"/>
    <property type="match status" value="1"/>
</dbReference>
<dbReference type="InterPro" id="IPR043132">
    <property type="entry name" value="BCAT-like_C"/>
</dbReference>
<evidence type="ECO:0000313" key="2">
    <source>
        <dbReference type="Proteomes" id="UP001501645"/>
    </source>
</evidence>
<dbReference type="NCBIfam" id="NF006734">
    <property type="entry name" value="PRK09266.1"/>
    <property type="match status" value="1"/>
</dbReference>
<keyword evidence="2" id="KW-1185">Reference proteome</keyword>
<dbReference type="Proteomes" id="UP001501645">
    <property type="component" value="Unassembled WGS sequence"/>
</dbReference>
<dbReference type="GO" id="GO:0008483">
    <property type="term" value="F:transaminase activity"/>
    <property type="evidence" value="ECO:0007669"/>
    <property type="project" value="UniProtKB-KW"/>
</dbReference>
<reference evidence="2" key="1">
    <citation type="journal article" date="2019" name="Int. J. Syst. Evol. Microbiol.">
        <title>The Global Catalogue of Microorganisms (GCM) 10K type strain sequencing project: providing services to taxonomists for standard genome sequencing and annotation.</title>
        <authorList>
            <consortium name="The Broad Institute Genomics Platform"/>
            <consortium name="The Broad Institute Genome Sequencing Center for Infectious Disease"/>
            <person name="Wu L."/>
            <person name="Ma J."/>
        </authorList>
    </citation>
    <scope>NUCLEOTIDE SEQUENCE [LARGE SCALE GENOMIC DNA]</scope>
    <source>
        <strain evidence="2">JCM 18537</strain>
    </source>
</reference>
<organism evidence="1 2">
    <name type="scientific">Microbacterium gilvum</name>
    <dbReference type="NCBI Taxonomy" id="1336204"/>
    <lineage>
        <taxon>Bacteria</taxon>
        <taxon>Bacillati</taxon>
        <taxon>Actinomycetota</taxon>
        <taxon>Actinomycetes</taxon>
        <taxon>Micrococcales</taxon>
        <taxon>Microbacteriaceae</taxon>
        <taxon>Microbacterium</taxon>
    </lineage>
</organism>
<sequence length="254" mass="27446">MQQLDGAPAPPSELQALALVNFGHFTTMRVTRAAVRGRDLHLARLARDARTLFDIALDPVLVRTRLREALADEPDDVVARVTVFDPALPLERTGAPASPRILVTPRPAPRGPASALRLRSTAYRRDAPRIKHTGLFGALAERRAAQRAGFDDAVFADAEGRLSEGPTWSLGFWDGDGIVWPEADVLEGVTRSLLGGGTREIRRRDLSRMRAAFTANAGTGIRPVASIDDVTWDAGHPALARIAASYEAIAPQPL</sequence>
<dbReference type="Pfam" id="PF01063">
    <property type="entry name" value="Aminotran_4"/>
    <property type="match status" value="1"/>
</dbReference>
<dbReference type="InterPro" id="IPR001544">
    <property type="entry name" value="Aminotrans_IV"/>
</dbReference>
<keyword evidence="1" id="KW-0808">Transferase</keyword>
<dbReference type="EMBL" id="BAABKO010000001">
    <property type="protein sequence ID" value="GAA4762949.1"/>
    <property type="molecule type" value="Genomic_DNA"/>
</dbReference>
<evidence type="ECO:0000313" key="1">
    <source>
        <dbReference type="EMBL" id="GAA4762949.1"/>
    </source>
</evidence>
<dbReference type="InterPro" id="IPR036038">
    <property type="entry name" value="Aminotransferase-like"/>
</dbReference>
<accession>A0ABP8ZQU4</accession>